<dbReference type="PANTHER" id="PTHR30348:SF13">
    <property type="entry name" value="UPF0759 PROTEIN YUNF"/>
    <property type="match status" value="1"/>
</dbReference>
<dbReference type="PANTHER" id="PTHR30348">
    <property type="entry name" value="UNCHARACTERIZED PROTEIN YECE"/>
    <property type="match status" value="1"/>
</dbReference>
<protein>
    <recommendedName>
        <fullName evidence="3">DUF72 domain-containing protein</fullName>
    </recommendedName>
</protein>
<proteinExistence type="predicted"/>
<dbReference type="EMBL" id="LELK01000004">
    <property type="protein sequence ID" value="KMM37148.1"/>
    <property type="molecule type" value="Genomic_DNA"/>
</dbReference>
<dbReference type="Pfam" id="PF01904">
    <property type="entry name" value="DUF72"/>
    <property type="match status" value="1"/>
</dbReference>
<reference evidence="1" key="1">
    <citation type="submission" date="2015-06" db="EMBL/GenBank/DDBJ databases">
        <authorList>
            <person name="Liu B."/>
            <person name="Wang J."/>
            <person name="Zhu Y."/>
            <person name="Liu G."/>
            <person name="Chen Q."/>
            <person name="Zheng C."/>
            <person name="Che J."/>
            <person name="Ge C."/>
            <person name="Shi H."/>
            <person name="Pan Z."/>
            <person name="Liu X."/>
        </authorList>
    </citation>
    <scope>NUCLEOTIDE SEQUENCE [LARGE SCALE GENOMIC DNA]</scope>
    <source>
        <strain evidence="1">DSM 16346</strain>
    </source>
</reference>
<dbReference type="PATRIC" id="fig|157733.3.peg.1036"/>
<dbReference type="STRING" id="157733.AB986_14830"/>
<evidence type="ECO:0008006" key="3">
    <source>
        <dbReference type="Google" id="ProtNLM"/>
    </source>
</evidence>
<evidence type="ECO:0000313" key="2">
    <source>
        <dbReference type="Proteomes" id="UP000035996"/>
    </source>
</evidence>
<organism evidence="1 2">
    <name type="scientific">Guptibacillus hwajinpoensis</name>
    <dbReference type="NCBI Taxonomy" id="208199"/>
    <lineage>
        <taxon>Bacteria</taxon>
        <taxon>Bacillati</taxon>
        <taxon>Bacillota</taxon>
        <taxon>Bacilli</taxon>
        <taxon>Bacillales</taxon>
        <taxon>Guptibacillaceae</taxon>
        <taxon>Guptibacillus</taxon>
    </lineage>
</organism>
<dbReference type="SUPFAM" id="SSF117396">
    <property type="entry name" value="TM1631-like"/>
    <property type="match status" value="1"/>
</dbReference>
<dbReference type="OrthoDB" id="9780310at2"/>
<accession>A0A0J6CVG5</accession>
<name>A0A0J6CVG5_9BACL</name>
<dbReference type="InterPro" id="IPR036520">
    <property type="entry name" value="UPF0759_sf"/>
</dbReference>
<comment type="caution">
    <text evidence="1">The sequence shown here is derived from an EMBL/GenBank/DDBJ whole genome shotgun (WGS) entry which is preliminary data.</text>
</comment>
<dbReference type="Proteomes" id="UP000035996">
    <property type="component" value="Unassembled WGS sequence"/>
</dbReference>
<dbReference type="RefSeq" id="WP_048311967.1">
    <property type="nucleotide sequence ID" value="NZ_CP119526.1"/>
</dbReference>
<gene>
    <name evidence="1" type="ORF">AB986_14830</name>
</gene>
<keyword evidence="2" id="KW-1185">Reference proteome</keyword>
<dbReference type="Gene3D" id="3.20.20.410">
    <property type="entry name" value="Protein of unknown function UPF0759"/>
    <property type="match status" value="1"/>
</dbReference>
<dbReference type="AlphaFoldDB" id="A0A0J6CVG5"/>
<evidence type="ECO:0000313" key="1">
    <source>
        <dbReference type="EMBL" id="KMM37148.1"/>
    </source>
</evidence>
<dbReference type="InterPro" id="IPR002763">
    <property type="entry name" value="DUF72"/>
</dbReference>
<sequence>MIYIGVTGWGDHDDLYPPDVKSNEKLSLYASHFPIVEVDSSFYAVQPTRNFQKWADETPEDFRFVVKAYQGMTGHQRGDVPFETREEMFQAFINSLGPIQKAGKLSMVLFQFPPWFDVNKENVDILRDCKQRMGDIPCAVEFRHQSWYHEAFRDKTLHFLEEQGYIHTICDEPQAGEGSVPLVMETVHSKQVLVRLHGRNVNGWTNPGNRHNWRDVRYLYDYNEEELMEWKERIHQLANECEHVSILFNNNSGGHASGNAKKMIQMLDIEYTNLNPKQLDLFEE</sequence>